<dbReference type="Proteomes" id="UP000005283">
    <property type="component" value="Unassembled WGS sequence"/>
</dbReference>
<name>D1W928_9BACT</name>
<dbReference type="EMBL" id="ADEG01000110">
    <property type="protein sequence ID" value="EFA90978.1"/>
    <property type="molecule type" value="Genomic_DNA"/>
</dbReference>
<proteinExistence type="predicted"/>
<sequence length="65" mass="7499">MRINMLSIAVIGGGRCNITNSFAQDYVKKNHQHPIQQTAHRAPGSRWWLHHENELKSDLSQRSFS</sequence>
<dbReference type="STRING" id="679190.HMPREF0650_0207"/>
<accession>D1W928</accession>
<gene>
    <name evidence="1" type="ORF">HMPREF0650_0207</name>
</gene>
<evidence type="ECO:0000313" key="1">
    <source>
        <dbReference type="EMBL" id="EFA90978.1"/>
    </source>
</evidence>
<dbReference type="AlphaFoldDB" id="D1W928"/>
<comment type="caution">
    <text evidence="1">The sequence shown here is derived from an EMBL/GenBank/DDBJ whole genome shotgun (WGS) entry which is preliminary data.</text>
</comment>
<organism evidence="1 2">
    <name type="scientific">Hoylesella buccalis ATCC 35310</name>
    <dbReference type="NCBI Taxonomy" id="679190"/>
    <lineage>
        <taxon>Bacteria</taxon>
        <taxon>Pseudomonadati</taxon>
        <taxon>Bacteroidota</taxon>
        <taxon>Bacteroidia</taxon>
        <taxon>Bacteroidales</taxon>
        <taxon>Prevotellaceae</taxon>
        <taxon>Hoylesella</taxon>
    </lineage>
</organism>
<evidence type="ECO:0000313" key="2">
    <source>
        <dbReference type="Proteomes" id="UP000005283"/>
    </source>
</evidence>
<reference evidence="1 2" key="1">
    <citation type="submission" date="2009-12" db="EMBL/GenBank/DDBJ databases">
        <title>Genome Sequence of Prevotella buccalis ATCC 35310.</title>
        <authorList>
            <person name="Durkin A.S."/>
            <person name="Madupu R."/>
            <person name="Torralba M."/>
            <person name="Methe B."/>
            <person name="Sutton G."/>
            <person name="Strausberg R.L."/>
            <person name="Nelson K.E."/>
        </authorList>
    </citation>
    <scope>NUCLEOTIDE SEQUENCE [LARGE SCALE GENOMIC DNA]</scope>
    <source>
        <strain evidence="1 2">ATCC 35310</strain>
    </source>
</reference>
<keyword evidence="2" id="KW-1185">Reference proteome</keyword>
<protein>
    <submittedName>
        <fullName evidence="1">Uncharacterized protein</fullName>
    </submittedName>
</protein>